<dbReference type="EMBL" id="WJXA01000002">
    <property type="protein sequence ID" value="KAF7151570.1"/>
    <property type="molecule type" value="Genomic_DNA"/>
</dbReference>
<dbReference type="SUPFAM" id="SSF101936">
    <property type="entry name" value="DNA-binding pseudobarrel domain"/>
    <property type="match status" value="1"/>
</dbReference>
<reference evidence="7" key="1">
    <citation type="submission" date="2019-11" db="EMBL/GenBank/DDBJ databases">
        <authorList>
            <person name="Liu Y."/>
            <person name="Hou J."/>
            <person name="Li T.-Q."/>
            <person name="Guan C.-H."/>
            <person name="Wu X."/>
            <person name="Wu H.-Z."/>
            <person name="Ling F."/>
            <person name="Zhang R."/>
            <person name="Shi X.-G."/>
            <person name="Ren J.-P."/>
            <person name="Chen E.-F."/>
            <person name="Sun J.-M."/>
        </authorList>
    </citation>
    <scope>NUCLEOTIDE SEQUENCE</scope>
    <source>
        <strain evidence="7">Adult_tree_wgs_1</strain>
        <tissue evidence="7">Leaves</tissue>
    </source>
</reference>
<feature type="region of interest" description="Disordered" evidence="6">
    <location>
        <begin position="83"/>
        <end position="116"/>
    </location>
</feature>
<evidence type="ECO:0008006" key="9">
    <source>
        <dbReference type="Google" id="ProtNLM"/>
    </source>
</evidence>
<protein>
    <recommendedName>
        <fullName evidence="9">B3 domain-containing protein</fullName>
    </recommendedName>
</protein>
<dbReference type="InterPro" id="IPR015300">
    <property type="entry name" value="DNA-bd_pseudobarrel_sf"/>
</dbReference>
<keyword evidence="2" id="KW-0805">Transcription regulation</keyword>
<sequence length="284" mass="33222">MDNDFGYDYSKLDRLSKETKERLLQLDSRKRLNVVREILKNPHYDESDVYILCLNEYQIPSDHKPPEPRNPFKIPFVMRGRQPTKPVWEEEKEGKKTEKPGRKRPRGCSDCEFGDEEEKDRAVKKRANMKKVNNLVQKRKDVLPEITPDLPDEFKERIRNLGGAKATLVIQKVLEGTDVSTRHGRLSLPRGKLIDKEFPSGKGINGKDVAEIEARLIPENGKEHEIDIRQWNMKNRIYNAVKGWNEVVKEHKLCKDLLVQLWSFRVQGNLWFALLKLWKVNKGD</sequence>
<dbReference type="Proteomes" id="UP000626092">
    <property type="component" value="Unassembled WGS sequence"/>
</dbReference>
<dbReference type="PANTHER" id="PTHR31541">
    <property type="entry name" value="B3 DOMAIN PLANT PROTEIN-RELATED"/>
    <property type="match status" value="1"/>
</dbReference>
<comment type="subcellular location">
    <subcellularLocation>
        <location evidence="1">Nucleus</location>
    </subcellularLocation>
</comment>
<evidence type="ECO:0000256" key="3">
    <source>
        <dbReference type="ARBA" id="ARBA00023125"/>
    </source>
</evidence>
<proteinExistence type="predicted"/>
<evidence type="ECO:0000256" key="1">
    <source>
        <dbReference type="ARBA" id="ARBA00004123"/>
    </source>
</evidence>
<name>A0A834LTD5_RHOSS</name>
<organism evidence="7 8">
    <name type="scientific">Rhododendron simsii</name>
    <name type="common">Sims's rhododendron</name>
    <dbReference type="NCBI Taxonomy" id="118357"/>
    <lineage>
        <taxon>Eukaryota</taxon>
        <taxon>Viridiplantae</taxon>
        <taxon>Streptophyta</taxon>
        <taxon>Embryophyta</taxon>
        <taxon>Tracheophyta</taxon>
        <taxon>Spermatophyta</taxon>
        <taxon>Magnoliopsida</taxon>
        <taxon>eudicotyledons</taxon>
        <taxon>Gunneridae</taxon>
        <taxon>Pentapetalae</taxon>
        <taxon>asterids</taxon>
        <taxon>Ericales</taxon>
        <taxon>Ericaceae</taxon>
        <taxon>Ericoideae</taxon>
        <taxon>Rhodoreae</taxon>
        <taxon>Rhododendron</taxon>
    </lineage>
</organism>
<comment type="caution">
    <text evidence="7">The sequence shown here is derived from an EMBL/GenBank/DDBJ whole genome shotgun (WGS) entry which is preliminary data.</text>
</comment>
<evidence type="ECO:0000313" key="8">
    <source>
        <dbReference type="Proteomes" id="UP000626092"/>
    </source>
</evidence>
<evidence type="ECO:0000256" key="5">
    <source>
        <dbReference type="ARBA" id="ARBA00023242"/>
    </source>
</evidence>
<dbReference type="GO" id="GO:0005634">
    <property type="term" value="C:nucleus"/>
    <property type="evidence" value="ECO:0007669"/>
    <property type="project" value="UniProtKB-SubCell"/>
</dbReference>
<dbReference type="GO" id="GO:0003677">
    <property type="term" value="F:DNA binding"/>
    <property type="evidence" value="ECO:0007669"/>
    <property type="project" value="UniProtKB-KW"/>
</dbReference>
<dbReference type="PANTHER" id="PTHR31541:SF25">
    <property type="entry name" value="GAMMA-GLIADIN B"/>
    <property type="match status" value="1"/>
</dbReference>
<dbReference type="Pfam" id="PF03754">
    <property type="entry name" value="At2g31720-like"/>
    <property type="match status" value="1"/>
</dbReference>
<keyword evidence="5" id="KW-0539">Nucleus</keyword>
<gene>
    <name evidence="7" type="ORF">RHSIM_Rhsim02G0210600</name>
</gene>
<keyword evidence="3" id="KW-0238">DNA-binding</keyword>
<feature type="compositionally biased region" description="Basic and acidic residues" evidence="6">
    <location>
        <begin position="87"/>
        <end position="100"/>
    </location>
</feature>
<evidence type="ECO:0000256" key="2">
    <source>
        <dbReference type="ARBA" id="ARBA00023015"/>
    </source>
</evidence>
<dbReference type="AlphaFoldDB" id="A0A834LTD5"/>
<keyword evidence="4" id="KW-0804">Transcription</keyword>
<dbReference type="Gene3D" id="2.40.330.10">
    <property type="entry name" value="DNA-binding pseudobarrel domain"/>
    <property type="match status" value="1"/>
</dbReference>
<evidence type="ECO:0000256" key="4">
    <source>
        <dbReference type="ARBA" id="ARBA00023163"/>
    </source>
</evidence>
<dbReference type="OrthoDB" id="1935604at2759"/>
<dbReference type="InterPro" id="IPR005508">
    <property type="entry name" value="At2g31720-like"/>
</dbReference>
<keyword evidence="8" id="KW-1185">Reference proteome</keyword>
<evidence type="ECO:0000313" key="7">
    <source>
        <dbReference type="EMBL" id="KAF7151570.1"/>
    </source>
</evidence>
<evidence type="ECO:0000256" key="6">
    <source>
        <dbReference type="SAM" id="MobiDB-lite"/>
    </source>
</evidence>
<accession>A0A834LTD5</accession>